<keyword evidence="4" id="KW-0732">Signal</keyword>
<sequence length="94" mass="10820">MKSFPVAPLVLLVFILSVHLGAAIRGSDVAKFCCFQYSHKILPWKYVRSYEFTRSSCSQQAVILTTKRGKKVCAQPKEKWVQRYISLLRAQQQL</sequence>
<proteinExistence type="inferred from homology"/>
<feature type="signal peptide" evidence="4">
    <location>
        <begin position="1"/>
        <end position="23"/>
    </location>
</feature>
<name>A0ABM0I7S6_CERSS</name>
<dbReference type="PROSITE" id="PS00472">
    <property type="entry name" value="SMALL_CYTOKINES_CC"/>
    <property type="match status" value="1"/>
</dbReference>
<dbReference type="SUPFAM" id="SSF54117">
    <property type="entry name" value="Interleukin 8-like chemokines"/>
    <property type="match status" value="1"/>
</dbReference>
<evidence type="ECO:0000256" key="1">
    <source>
        <dbReference type="ARBA" id="ARBA00010868"/>
    </source>
</evidence>
<evidence type="ECO:0000256" key="2">
    <source>
        <dbReference type="ARBA" id="ARBA00022514"/>
    </source>
</evidence>
<keyword evidence="6" id="KW-1185">Reference proteome</keyword>
<keyword evidence="2 4" id="KW-0202">Cytokine</keyword>
<dbReference type="InterPro" id="IPR039809">
    <property type="entry name" value="Chemokine_b/g/d"/>
</dbReference>
<evidence type="ECO:0000256" key="4">
    <source>
        <dbReference type="RuleBase" id="RU361150"/>
    </source>
</evidence>
<dbReference type="PANTHER" id="PTHR12015">
    <property type="entry name" value="SMALL INDUCIBLE CYTOKINE A"/>
    <property type="match status" value="1"/>
</dbReference>
<dbReference type="InterPro" id="IPR036048">
    <property type="entry name" value="Interleukin_8-like_sf"/>
</dbReference>
<dbReference type="SMART" id="SM00199">
    <property type="entry name" value="SCY"/>
    <property type="match status" value="1"/>
</dbReference>
<dbReference type="Proteomes" id="UP000694910">
    <property type="component" value="Unplaced"/>
</dbReference>
<keyword evidence="4" id="KW-0145">Chemotaxis</keyword>
<evidence type="ECO:0000313" key="6">
    <source>
        <dbReference type="Proteomes" id="UP000694910"/>
    </source>
</evidence>
<dbReference type="InterPro" id="IPR000827">
    <property type="entry name" value="Chemokine_CC_CS"/>
</dbReference>
<feature type="chain" id="PRO_5044966264" description="C-C motif chemokine" evidence="4">
    <location>
        <begin position="24"/>
        <end position="94"/>
    </location>
</feature>
<gene>
    <name evidence="7" type="primary">LOC101404071</name>
</gene>
<accession>A0ABM0I7S6</accession>
<dbReference type="Gene3D" id="2.40.50.40">
    <property type="match status" value="1"/>
</dbReference>
<keyword evidence="4" id="KW-0964">Secreted</keyword>
<keyword evidence="3" id="KW-1015">Disulfide bond</keyword>
<comment type="similarity">
    <text evidence="1 4">Belongs to the intercrine beta (chemokine CC) family.</text>
</comment>
<evidence type="ECO:0000313" key="7">
    <source>
        <dbReference type="RefSeq" id="XP_004442184.1"/>
    </source>
</evidence>
<organism evidence="6 7">
    <name type="scientific">Ceratotherium simum simum</name>
    <name type="common">Southern white rhinoceros</name>
    <dbReference type="NCBI Taxonomy" id="73337"/>
    <lineage>
        <taxon>Eukaryota</taxon>
        <taxon>Metazoa</taxon>
        <taxon>Chordata</taxon>
        <taxon>Craniata</taxon>
        <taxon>Vertebrata</taxon>
        <taxon>Euteleostomi</taxon>
        <taxon>Mammalia</taxon>
        <taxon>Eutheria</taxon>
        <taxon>Laurasiatheria</taxon>
        <taxon>Perissodactyla</taxon>
        <taxon>Rhinocerotidae</taxon>
        <taxon>Ceratotherium</taxon>
    </lineage>
</organism>
<feature type="domain" description="Chemokine interleukin-8-like" evidence="5">
    <location>
        <begin position="30"/>
        <end position="88"/>
    </location>
</feature>
<evidence type="ECO:0000256" key="3">
    <source>
        <dbReference type="ARBA" id="ARBA00023157"/>
    </source>
</evidence>
<evidence type="ECO:0000259" key="5">
    <source>
        <dbReference type="SMART" id="SM00199"/>
    </source>
</evidence>
<protein>
    <recommendedName>
        <fullName evidence="4">C-C motif chemokine</fullName>
    </recommendedName>
</protein>
<reference evidence="7" key="1">
    <citation type="submission" date="2025-08" db="UniProtKB">
        <authorList>
            <consortium name="RefSeq"/>
        </authorList>
    </citation>
    <scope>IDENTIFICATION</scope>
</reference>
<dbReference type="GeneID" id="101404071"/>
<comment type="subcellular location">
    <subcellularLocation>
        <location evidence="4">Secreted</location>
    </subcellularLocation>
</comment>
<dbReference type="InterPro" id="IPR001811">
    <property type="entry name" value="Chemokine_IL8-like_dom"/>
</dbReference>
<dbReference type="CDD" id="cd00272">
    <property type="entry name" value="Chemokine_CC"/>
    <property type="match status" value="1"/>
</dbReference>
<dbReference type="RefSeq" id="XP_004442184.1">
    <property type="nucleotide sequence ID" value="XM_004442127.2"/>
</dbReference>
<dbReference type="PANTHER" id="PTHR12015:SF73">
    <property type="entry name" value="C-C MOTIF CHEMOKINE 26"/>
    <property type="match status" value="1"/>
</dbReference>
<dbReference type="Pfam" id="PF00048">
    <property type="entry name" value="IL8"/>
    <property type="match status" value="1"/>
</dbReference>